<dbReference type="OrthoDB" id="5986190at2759"/>
<evidence type="ECO:0000259" key="1">
    <source>
        <dbReference type="Pfam" id="PF14420"/>
    </source>
</evidence>
<proteinExistence type="predicted"/>
<evidence type="ECO:0000313" key="3">
    <source>
        <dbReference type="Proteomes" id="UP000799770"/>
    </source>
</evidence>
<dbReference type="Pfam" id="PF14420">
    <property type="entry name" value="Clr5"/>
    <property type="match status" value="1"/>
</dbReference>
<organism evidence="2 3">
    <name type="scientific">Lophiotrema nucula</name>
    <dbReference type="NCBI Taxonomy" id="690887"/>
    <lineage>
        <taxon>Eukaryota</taxon>
        <taxon>Fungi</taxon>
        <taxon>Dikarya</taxon>
        <taxon>Ascomycota</taxon>
        <taxon>Pezizomycotina</taxon>
        <taxon>Dothideomycetes</taxon>
        <taxon>Pleosporomycetidae</taxon>
        <taxon>Pleosporales</taxon>
        <taxon>Lophiotremataceae</taxon>
        <taxon>Lophiotrema</taxon>
    </lineage>
</organism>
<dbReference type="Proteomes" id="UP000799770">
    <property type="component" value="Unassembled WGS sequence"/>
</dbReference>
<keyword evidence="3" id="KW-1185">Reference proteome</keyword>
<accession>A0A6A5YSE2</accession>
<evidence type="ECO:0000313" key="2">
    <source>
        <dbReference type="EMBL" id="KAF2109377.1"/>
    </source>
</evidence>
<dbReference type="PANTHER" id="PTHR38788">
    <property type="entry name" value="CLR5 DOMAIN-CONTAINING PROTEIN"/>
    <property type="match status" value="1"/>
</dbReference>
<feature type="domain" description="Clr5" evidence="1">
    <location>
        <begin position="104"/>
        <end position="156"/>
    </location>
</feature>
<sequence length="274" mass="30929">MWLPKQFPVRCHRRLSSSILCTPMWLPAGPQPSVEIPNEPSTPTGYLSDMQERKAEALESIEGGLDPSISLAYRKLQLPSTLSSSSVVRESTVDAKPSKRTLRSSDWKPYKARIIQLHIKEQKSLKQVNAILTREGLLFSANERQYRKIISEWEFDRNVKPDEIAAIVRKRQYRKIVENTKKKLVFEVRGAPVTSPKIDRWMKRYGASPSALYVPRSPKETPTTVQCWTPPDFFPPITNIDSRAAIPPVSPMTSTQTVTIALSPAPSSVPPHTQ</sequence>
<reference evidence="2" key="1">
    <citation type="journal article" date="2020" name="Stud. Mycol.">
        <title>101 Dothideomycetes genomes: a test case for predicting lifestyles and emergence of pathogens.</title>
        <authorList>
            <person name="Haridas S."/>
            <person name="Albert R."/>
            <person name="Binder M."/>
            <person name="Bloem J."/>
            <person name="Labutti K."/>
            <person name="Salamov A."/>
            <person name="Andreopoulos B."/>
            <person name="Baker S."/>
            <person name="Barry K."/>
            <person name="Bills G."/>
            <person name="Bluhm B."/>
            <person name="Cannon C."/>
            <person name="Castanera R."/>
            <person name="Culley D."/>
            <person name="Daum C."/>
            <person name="Ezra D."/>
            <person name="Gonzalez J."/>
            <person name="Henrissat B."/>
            <person name="Kuo A."/>
            <person name="Liang C."/>
            <person name="Lipzen A."/>
            <person name="Lutzoni F."/>
            <person name="Magnuson J."/>
            <person name="Mondo S."/>
            <person name="Nolan M."/>
            <person name="Ohm R."/>
            <person name="Pangilinan J."/>
            <person name="Park H.-J."/>
            <person name="Ramirez L."/>
            <person name="Alfaro M."/>
            <person name="Sun H."/>
            <person name="Tritt A."/>
            <person name="Yoshinaga Y."/>
            <person name="Zwiers L.-H."/>
            <person name="Turgeon B."/>
            <person name="Goodwin S."/>
            <person name="Spatafora J."/>
            <person name="Crous P."/>
            <person name="Grigoriev I."/>
        </authorList>
    </citation>
    <scope>NUCLEOTIDE SEQUENCE</scope>
    <source>
        <strain evidence="2">CBS 627.86</strain>
    </source>
</reference>
<dbReference type="EMBL" id="ML977342">
    <property type="protein sequence ID" value="KAF2109377.1"/>
    <property type="molecule type" value="Genomic_DNA"/>
</dbReference>
<dbReference type="InterPro" id="IPR025676">
    <property type="entry name" value="Clr5_dom"/>
</dbReference>
<protein>
    <recommendedName>
        <fullName evidence="1">Clr5 domain-containing protein</fullName>
    </recommendedName>
</protein>
<name>A0A6A5YSE2_9PLEO</name>
<dbReference type="PANTHER" id="PTHR38788:SF3">
    <property type="entry name" value="CLR5 DOMAIN-CONTAINING PROTEIN"/>
    <property type="match status" value="1"/>
</dbReference>
<dbReference type="AlphaFoldDB" id="A0A6A5YSE2"/>
<gene>
    <name evidence="2" type="ORF">BDV96DRAFT_234859</name>
</gene>